<organism evidence="14 15">
    <name type="scientific">Campylobacter geochelonis</name>
    <dbReference type="NCBI Taxonomy" id="1780362"/>
    <lineage>
        <taxon>Bacteria</taxon>
        <taxon>Pseudomonadati</taxon>
        <taxon>Campylobacterota</taxon>
        <taxon>Epsilonproteobacteria</taxon>
        <taxon>Campylobacterales</taxon>
        <taxon>Campylobacteraceae</taxon>
        <taxon>Campylobacter</taxon>
    </lineage>
</organism>
<comment type="function">
    <text evidence="11">Catalyzes the activation of phenylacetic acid (PA) to phenylacetyl-CoA (PA-CoA).</text>
</comment>
<evidence type="ECO:0000256" key="8">
    <source>
        <dbReference type="ARBA" id="ARBA00066629"/>
    </source>
</evidence>
<evidence type="ECO:0000313" key="14">
    <source>
        <dbReference type="EMBL" id="CZE48549.1"/>
    </source>
</evidence>
<dbReference type="EMBL" id="FIZP01000008">
    <property type="protein sequence ID" value="CZE48549.1"/>
    <property type="molecule type" value="Genomic_DNA"/>
</dbReference>
<dbReference type="Pfam" id="PF00501">
    <property type="entry name" value="AMP-binding"/>
    <property type="match status" value="1"/>
</dbReference>
<dbReference type="Gene3D" id="3.40.50.12780">
    <property type="entry name" value="N-terminal domain of ligase-like"/>
    <property type="match status" value="1"/>
</dbReference>
<dbReference type="InterPro" id="IPR051414">
    <property type="entry name" value="Adenylate-forming_Reductase"/>
</dbReference>
<accession>A0A128ELN2</accession>
<evidence type="ECO:0000256" key="5">
    <source>
        <dbReference type="ARBA" id="ARBA00022741"/>
    </source>
</evidence>
<dbReference type="Proteomes" id="UP000069632">
    <property type="component" value="Unassembled WGS sequence"/>
</dbReference>
<dbReference type="PANTHER" id="PTHR43439:SF2">
    <property type="entry name" value="ENZYME, PUTATIVE (JCVI)-RELATED"/>
    <property type="match status" value="1"/>
</dbReference>
<dbReference type="InterPro" id="IPR011880">
    <property type="entry name" value="PA_CoA_ligase"/>
</dbReference>
<evidence type="ECO:0000256" key="4">
    <source>
        <dbReference type="ARBA" id="ARBA00022598"/>
    </source>
</evidence>
<dbReference type="Gene3D" id="3.30.300.30">
    <property type="match status" value="1"/>
</dbReference>
<name>A0A128ELN2_9BACT</name>
<dbReference type="GO" id="GO:0047475">
    <property type="term" value="F:phenylacetate-CoA ligase activity"/>
    <property type="evidence" value="ECO:0007669"/>
    <property type="project" value="UniProtKB-EC"/>
</dbReference>
<dbReference type="AlphaFoldDB" id="A0A128ELN2"/>
<gene>
    <name evidence="14" type="primary">paaK</name>
    <name evidence="14" type="ORF">ERS672216_01473</name>
</gene>
<evidence type="ECO:0000313" key="15">
    <source>
        <dbReference type="Proteomes" id="UP000069632"/>
    </source>
</evidence>
<dbReference type="InterPro" id="IPR042099">
    <property type="entry name" value="ANL_N_sf"/>
</dbReference>
<dbReference type="UniPathway" id="UPA00930"/>
<keyword evidence="2" id="KW-0596">Phosphopantetheine</keyword>
<keyword evidence="3" id="KW-0597">Phosphoprotein</keyword>
<protein>
    <recommendedName>
        <fullName evidence="9 11">Phenylacetate-coenzyme A ligase</fullName>
        <ecNumber evidence="8 11">6.2.1.30</ecNumber>
    </recommendedName>
    <alternativeName>
        <fullName evidence="10 11">Phenylacetyl-CoA ligase</fullName>
    </alternativeName>
</protein>
<keyword evidence="5 11" id="KW-0547">Nucleotide-binding</keyword>
<dbReference type="GO" id="GO:0010124">
    <property type="term" value="P:phenylacetate catabolic process"/>
    <property type="evidence" value="ECO:0007669"/>
    <property type="project" value="UniProtKB-UniRule"/>
</dbReference>
<keyword evidence="4 11" id="KW-0436">Ligase</keyword>
<evidence type="ECO:0000256" key="2">
    <source>
        <dbReference type="ARBA" id="ARBA00022450"/>
    </source>
</evidence>
<dbReference type="EC" id="6.2.1.30" evidence="8 11"/>
<comment type="subunit">
    <text evidence="1">Monomer.</text>
</comment>
<dbReference type="PIRSF" id="PIRSF006444">
    <property type="entry name" value="PaaK"/>
    <property type="match status" value="1"/>
</dbReference>
<dbReference type="FunFam" id="3.40.50.12780:FF:000016">
    <property type="entry name" value="Phenylacetate-coenzyme A ligase"/>
    <property type="match status" value="1"/>
</dbReference>
<evidence type="ECO:0000256" key="7">
    <source>
        <dbReference type="ARBA" id="ARBA00061566"/>
    </source>
</evidence>
<feature type="domain" description="AMP-dependent synthetase/ligase" evidence="12">
    <location>
        <begin position="83"/>
        <end position="285"/>
    </location>
</feature>
<evidence type="ECO:0000256" key="11">
    <source>
        <dbReference type="PIRNR" id="PIRNR006444"/>
    </source>
</evidence>
<evidence type="ECO:0000256" key="6">
    <source>
        <dbReference type="ARBA" id="ARBA00060591"/>
    </source>
</evidence>
<dbReference type="InterPro" id="IPR000873">
    <property type="entry name" value="AMP-dep_synth/lig_dom"/>
</dbReference>
<evidence type="ECO:0000256" key="3">
    <source>
        <dbReference type="ARBA" id="ARBA00022553"/>
    </source>
</evidence>
<reference evidence="14 15" key="1">
    <citation type="submission" date="2016-02" db="EMBL/GenBank/DDBJ databases">
        <authorList>
            <consortium name="Pathogen Informatics"/>
        </authorList>
    </citation>
    <scope>NUCLEOTIDE SEQUENCE [LARGE SCALE GENOMIC DNA]</scope>
    <source>
        <strain evidence="14 15">RC20</strain>
    </source>
</reference>
<sequence>MIWSKEETLSKDELRNVQNTRFAKMLERIYSNVEFYKAKFDQLGIKPQDIKSVEQLCRLPFTTKKDLRAHYPFGLFATPQSEVVRIHSSSGTSGKPTVVGYTKEDMRIWCEVLARVFSMAGVGKDDVVHNAYGYGLFTGGLGVHYGAETVGAAVVPSSSGFTSRQLMLMRDFGATAITCTPSFVMHLADHAKAEGYDLKKDFKLKCGIFGAEPTSEALKKQIANVWGIKYHDIYGLSEIIGPGVAGGCGQSHGLHIFEDHFYPEIINPKTGIAVPDGENGELVVTTLTKEAIPLLRYRTGDMTSIKTEICPCGRTHRQIMPIIGRSDDMLIINGVNVFPSQIEHVLSKIEGTSLNYQVIVYKKGYLDKIDILVEFGDDFCFDSMSAIENLTKEISSQLLTNLFIHANVKLVEPRTIEVSDTKTKRIIDKRS</sequence>
<dbReference type="PANTHER" id="PTHR43439">
    <property type="entry name" value="PHENYLACETATE-COENZYME A LIGASE"/>
    <property type="match status" value="1"/>
</dbReference>
<evidence type="ECO:0000256" key="10">
    <source>
        <dbReference type="ARBA" id="ARBA00075111"/>
    </source>
</evidence>
<dbReference type="RefSeq" id="WP_106380119.1">
    <property type="nucleotide sequence ID" value="NZ_CP053844.1"/>
</dbReference>
<feature type="domain" description="AMP-dependent ligase C-terminal" evidence="13">
    <location>
        <begin position="334"/>
        <end position="430"/>
    </location>
</feature>
<dbReference type="OrthoDB" id="580775at2"/>
<evidence type="ECO:0000259" key="12">
    <source>
        <dbReference type="Pfam" id="PF00501"/>
    </source>
</evidence>
<dbReference type="InterPro" id="IPR045851">
    <property type="entry name" value="AMP-bd_C_sf"/>
</dbReference>
<evidence type="ECO:0000256" key="9">
    <source>
        <dbReference type="ARBA" id="ARBA00068695"/>
    </source>
</evidence>
<dbReference type="Pfam" id="PF14535">
    <property type="entry name" value="AMP-binding_C_2"/>
    <property type="match status" value="1"/>
</dbReference>
<dbReference type="GO" id="GO:0000166">
    <property type="term" value="F:nucleotide binding"/>
    <property type="evidence" value="ECO:0007669"/>
    <property type="project" value="UniProtKB-KW"/>
</dbReference>
<comment type="pathway">
    <text evidence="6 11">Aromatic compound metabolism; phenylacetate degradation.</text>
</comment>
<dbReference type="InterPro" id="IPR028154">
    <property type="entry name" value="AMP-dep_Lig_C"/>
</dbReference>
<evidence type="ECO:0000256" key="1">
    <source>
        <dbReference type="ARBA" id="ARBA00011245"/>
    </source>
</evidence>
<comment type="similarity">
    <text evidence="7 11">Belongs to the phenylacetyl-CoA ligase family.</text>
</comment>
<dbReference type="SUPFAM" id="SSF56801">
    <property type="entry name" value="Acetyl-CoA synthetase-like"/>
    <property type="match status" value="1"/>
</dbReference>
<evidence type="ECO:0000259" key="13">
    <source>
        <dbReference type="Pfam" id="PF14535"/>
    </source>
</evidence>
<comment type="catalytic activity">
    <reaction evidence="11">
        <text>2-phenylacetate + ATP + CoA = phenylacetyl-CoA + AMP + diphosphate</text>
        <dbReference type="Rhea" id="RHEA:20956"/>
        <dbReference type="ChEBI" id="CHEBI:18401"/>
        <dbReference type="ChEBI" id="CHEBI:30616"/>
        <dbReference type="ChEBI" id="CHEBI:33019"/>
        <dbReference type="ChEBI" id="CHEBI:57287"/>
        <dbReference type="ChEBI" id="CHEBI:57390"/>
        <dbReference type="ChEBI" id="CHEBI:456215"/>
        <dbReference type="EC" id="6.2.1.30"/>
    </reaction>
</comment>
<dbReference type="CDD" id="cd05913">
    <property type="entry name" value="PaaK"/>
    <property type="match status" value="1"/>
</dbReference>
<keyword evidence="15" id="KW-1185">Reference proteome</keyword>
<proteinExistence type="inferred from homology"/>